<evidence type="ECO:0000313" key="2">
    <source>
        <dbReference type="EMBL" id="GBF95830.1"/>
    </source>
</evidence>
<organism evidence="2 3">
    <name type="scientific">Raphidocelis subcapitata</name>
    <dbReference type="NCBI Taxonomy" id="307507"/>
    <lineage>
        <taxon>Eukaryota</taxon>
        <taxon>Viridiplantae</taxon>
        <taxon>Chlorophyta</taxon>
        <taxon>core chlorophytes</taxon>
        <taxon>Chlorophyceae</taxon>
        <taxon>CS clade</taxon>
        <taxon>Sphaeropleales</taxon>
        <taxon>Selenastraceae</taxon>
        <taxon>Raphidocelis</taxon>
    </lineage>
</organism>
<dbReference type="InParanoid" id="A0A2V0PD62"/>
<dbReference type="AlphaFoldDB" id="A0A2V0PD62"/>
<dbReference type="Proteomes" id="UP000247498">
    <property type="component" value="Unassembled WGS sequence"/>
</dbReference>
<accession>A0A2V0PD62</accession>
<evidence type="ECO:0000313" key="3">
    <source>
        <dbReference type="Proteomes" id="UP000247498"/>
    </source>
</evidence>
<evidence type="ECO:0000256" key="1">
    <source>
        <dbReference type="SAM" id="SignalP"/>
    </source>
</evidence>
<keyword evidence="1" id="KW-0732">Signal</keyword>
<feature type="chain" id="PRO_5016166364" evidence="1">
    <location>
        <begin position="30"/>
        <end position="142"/>
    </location>
</feature>
<keyword evidence="3" id="KW-1185">Reference proteome</keyword>
<protein>
    <submittedName>
        <fullName evidence="2">Uncharacterized protein</fullName>
    </submittedName>
</protein>
<reference evidence="2 3" key="1">
    <citation type="journal article" date="2018" name="Sci. Rep.">
        <title>Raphidocelis subcapitata (=Pseudokirchneriella subcapitata) provides an insight into genome evolution and environmental adaptations in the Sphaeropleales.</title>
        <authorList>
            <person name="Suzuki S."/>
            <person name="Yamaguchi H."/>
            <person name="Nakajima N."/>
            <person name="Kawachi M."/>
        </authorList>
    </citation>
    <scope>NUCLEOTIDE SEQUENCE [LARGE SCALE GENOMIC DNA]</scope>
    <source>
        <strain evidence="2 3">NIES-35</strain>
    </source>
</reference>
<name>A0A2V0PD62_9CHLO</name>
<dbReference type="EMBL" id="BDRX01000070">
    <property type="protein sequence ID" value="GBF95830.1"/>
    <property type="molecule type" value="Genomic_DNA"/>
</dbReference>
<comment type="caution">
    <text evidence="2">The sequence shown here is derived from an EMBL/GenBank/DDBJ whole genome shotgun (WGS) entry which is preliminary data.</text>
</comment>
<sequence>MAPRAPVSVLLIPAVVLVLSLASAPGCAAQAAPAAAPAAPTLEQLIGGIAQAAASLVNQTLAALNATNGTLALPPPNATLINDTLAQLGAAAAPLTQALNGSNGRGAVADLARLINGAAAPAAAAAVPLLAACLAGAAMLVA</sequence>
<feature type="signal peptide" evidence="1">
    <location>
        <begin position="1"/>
        <end position="29"/>
    </location>
</feature>
<proteinExistence type="predicted"/>
<gene>
    <name evidence="2" type="ORF">Rsub_08266</name>
</gene>